<dbReference type="EMBL" id="MU001867">
    <property type="protein sequence ID" value="KAF2795150.1"/>
    <property type="molecule type" value="Genomic_DNA"/>
</dbReference>
<dbReference type="AlphaFoldDB" id="A0A6A6XEZ8"/>
<dbReference type="OrthoDB" id="25029at2759"/>
<feature type="active site" description="Tele-AMP-histidine intermediate" evidence="1">
    <location>
        <position position="345"/>
    </location>
</feature>
<keyword evidence="5" id="KW-1185">Reference proteome</keyword>
<dbReference type="GO" id="GO:0005634">
    <property type="term" value="C:nucleus"/>
    <property type="evidence" value="ECO:0007669"/>
    <property type="project" value="TreeGrafter"/>
</dbReference>
<dbReference type="Gene3D" id="3.65.10.20">
    <property type="entry name" value="RNA 3'-terminal phosphate cyclase domain"/>
    <property type="match status" value="1"/>
</dbReference>
<feature type="binding site" evidence="2">
    <location>
        <begin position="312"/>
        <end position="316"/>
    </location>
    <ligand>
        <name>ATP</name>
        <dbReference type="ChEBI" id="CHEBI:30616"/>
    </ligand>
</feature>
<protein>
    <submittedName>
        <fullName evidence="4">RNA 3'-terminal phosphate cyclase</fullName>
    </submittedName>
</protein>
<evidence type="ECO:0000256" key="2">
    <source>
        <dbReference type="PIRSR" id="PIRSR005378-2"/>
    </source>
</evidence>
<dbReference type="GO" id="GO:0005524">
    <property type="term" value="F:ATP binding"/>
    <property type="evidence" value="ECO:0007669"/>
    <property type="project" value="UniProtKB-KW"/>
</dbReference>
<gene>
    <name evidence="4" type="ORF">K505DRAFT_324242</name>
</gene>
<dbReference type="GO" id="GO:0003963">
    <property type="term" value="F:RNA-3'-phosphate cyclase activity"/>
    <property type="evidence" value="ECO:0007669"/>
    <property type="project" value="TreeGrafter"/>
</dbReference>
<dbReference type="Proteomes" id="UP000799757">
    <property type="component" value="Unassembled WGS sequence"/>
</dbReference>
<dbReference type="PANTHER" id="PTHR11096">
    <property type="entry name" value="RNA 3' TERMINAL PHOSPHATE CYCLASE"/>
    <property type="match status" value="1"/>
</dbReference>
<dbReference type="InterPro" id="IPR037136">
    <property type="entry name" value="RNA3'_phos_cyclase_dom_sf"/>
</dbReference>
<dbReference type="GO" id="GO:0006396">
    <property type="term" value="P:RNA processing"/>
    <property type="evidence" value="ECO:0007669"/>
    <property type="project" value="InterPro"/>
</dbReference>
<dbReference type="InterPro" id="IPR036553">
    <property type="entry name" value="RPTC_insert"/>
</dbReference>
<accession>A0A6A6XEZ8</accession>
<keyword evidence="2" id="KW-0547">Nucleotide-binding</keyword>
<dbReference type="SUPFAM" id="SSF55205">
    <property type="entry name" value="EPT/RTPC-like"/>
    <property type="match status" value="1"/>
</dbReference>
<evidence type="ECO:0000313" key="4">
    <source>
        <dbReference type="EMBL" id="KAF2795150.1"/>
    </source>
</evidence>
<dbReference type="PIRSF" id="PIRSF005378">
    <property type="entry name" value="RNA3'_term_phos_cycl_euk"/>
    <property type="match status" value="1"/>
</dbReference>
<dbReference type="InterPro" id="IPR023797">
    <property type="entry name" value="RNA3'_phos_cyclase_dom"/>
</dbReference>
<evidence type="ECO:0000313" key="5">
    <source>
        <dbReference type="Proteomes" id="UP000799757"/>
    </source>
</evidence>
<dbReference type="InterPro" id="IPR000228">
    <property type="entry name" value="RNA3'_term_phos_cyc"/>
</dbReference>
<sequence>MASPVHLEGTTLEGGGQLLRIAIGLSSLTKVPVNITNIRGKRSGGGGLKAQHLTSVQWLSQASSARLSGAGLKSKEITFMPSTRDQQSETYLKSEIQISQNTPGSINLVFQAILPYLLFRGSHFPVRVHISGGTNVSNSPSHDYVSQVLLPMLSLIGIPTIESELHSRGWSQGGARLGSISYIVTPATRPLPAFQLTNRGDIKSVRVTILAPKACEQHFRDELDVMFDKRETAIFGDREPEVEVTFEDSRHDKRFYLLLVATTTSGIKLGRDWLYDHRVRVGKLEHVMSSMTKKVFSDLIEEIEHGACADEFLRDQLVVFQALAKGKSSVHGGRRKGELVEPSLHAKTAQWVVHEIIGADFDVEGGCEGIAFGSTEEDVDRKEGGKLRQSLEKLHVSTSKDK</sequence>
<feature type="domain" description="RNA 3'-terminal phosphate cyclase" evidence="3">
    <location>
        <begin position="12"/>
        <end position="363"/>
    </location>
</feature>
<reference evidence="4" key="1">
    <citation type="journal article" date="2020" name="Stud. Mycol.">
        <title>101 Dothideomycetes genomes: a test case for predicting lifestyles and emergence of pathogens.</title>
        <authorList>
            <person name="Haridas S."/>
            <person name="Albert R."/>
            <person name="Binder M."/>
            <person name="Bloem J."/>
            <person name="Labutti K."/>
            <person name="Salamov A."/>
            <person name="Andreopoulos B."/>
            <person name="Baker S."/>
            <person name="Barry K."/>
            <person name="Bills G."/>
            <person name="Bluhm B."/>
            <person name="Cannon C."/>
            <person name="Castanera R."/>
            <person name="Culley D."/>
            <person name="Daum C."/>
            <person name="Ezra D."/>
            <person name="Gonzalez J."/>
            <person name="Henrissat B."/>
            <person name="Kuo A."/>
            <person name="Liang C."/>
            <person name="Lipzen A."/>
            <person name="Lutzoni F."/>
            <person name="Magnuson J."/>
            <person name="Mondo S."/>
            <person name="Nolan M."/>
            <person name="Ohm R."/>
            <person name="Pangilinan J."/>
            <person name="Park H.-J."/>
            <person name="Ramirez L."/>
            <person name="Alfaro M."/>
            <person name="Sun H."/>
            <person name="Tritt A."/>
            <person name="Yoshinaga Y."/>
            <person name="Zwiers L.-H."/>
            <person name="Turgeon B."/>
            <person name="Goodwin S."/>
            <person name="Spatafora J."/>
            <person name="Crous P."/>
            <person name="Grigoriev I."/>
        </authorList>
    </citation>
    <scope>NUCLEOTIDE SEQUENCE</scope>
    <source>
        <strain evidence="4">CBS 109.77</strain>
    </source>
</reference>
<name>A0A6A6XEZ8_9PLEO</name>
<dbReference type="InterPro" id="IPR013792">
    <property type="entry name" value="RNA3'P_cycl/enolpyr_Trfase_a/b"/>
</dbReference>
<dbReference type="Pfam" id="PF01137">
    <property type="entry name" value="RTC"/>
    <property type="match status" value="1"/>
</dbReference>
<dbReference type="FunFam" id="3.65.10.20:FF:000013">
    <property type="entry name" value="TatD related DNase"/>
    <property type="match status" value="1"/>
</dbReference>
<feature type="binding site" evidence="2">
    <location>
        <position position="111"/>
    </location>
    <ligand>
        <name>ATP</name>
        <dbReference type="ChEBI" id="CHEBI:30616"/>
    </ligand>
</feature>
<proteinExistence type="predicted"/>
<evidence type="ECO:0000256" key="1">
    <source>
        <dbReference type="PIRSR" id="PIRSR005378-1"/>
    </source>
</evidence>
<evidence type="ECO:0000259" key="3">
    <source>
        <dbReference type="Pfam" id="PF01137"/>
    </source>
</evidence>
<dbReference type="PANTHER" id="PTHR11096:SF0">
    <property type="entry name" value="RNA 3'-TERMINAL PHOSPHATE CYCLASE"/>
    <property type="match status" value="1"/>
</dbReference>
<keyword evidence="2" id="KW-0067">ATP-binding</keyword>
<dbReference type="Gene3D" id="3.30.360.20">
    <property type="entry name" value="RNA 3'-terminal phosphate cyclase, insert domain"/>
    <property type="match status" value="1"/>
</dbReference>
<organism evidence="4 5">
    <name type="scientific">Melanomma pulvis-pyrius CBS 109.77</name>
    <dbReference type="NCBI Taxonomy" id="1314802"/>
    <lineage>
        <taxon>Eukaryota</taxon>
        <taxon>Fungi</taxon>
        <taxon>Dikarya</taxon>
        <taxon>Ascomycota</taxon>
        <taxon>Pezizomycotina</taxon>
        <taxon>Dothideomycetes</taxon>
        <taxon>Pleosporomycetidae</taxon>
        <taxon>Pleosporales</taxon>
        <taxon>Melanommataceae</taxon>
        <taxon>Melanomma</taxon>
    </lineage>
</organism>